<dbReference type="GO" id="GO:0005886">
    <property type="term" value="C:plasma membrane"/>
    <property type="evidence" value="ECO:0007669"/>
    <property type="project" value="TreeGrafter"/>
</dbReference>
<evidence type="ECO:0000313" key="9">
    <source>
        <dbReference type="Proteomes" id="UP001152320"/>
    </source>
</evidence>
<dbReference type="PROSITE" id="PS50835">
    <property type="entry name" value="IG_LIKE"/>
    <property type="match status" value="2"/>
</dbReference>
<keyword evidence="6" id="KW-0812">Transmembrane</keyword>
<keyword evidence="3" id="KW-1015">Disulfide bond</keyword>
<evidence type="ECO:0000256" key="3">
    <source>
        <dbReference type="ARBA" id="ARBA00023157"/>
    </source>
</evidence>
<proteinExistence type="predicted"/>
<dbReference type="InterPro" id="IPR051275">
    <property type="entry name" value="Cell_adhesion_signaling"/>
</dbReference>
<feature type="domain" description="Ig-like" evidence="7">
    <location>
        <begin position="295"/>
        <end position="409"/>
    </location>
</feature>
<keyword evidence="4" id="KW-0325">Glycoprotein</keyword>
<keyword evidence="2 6" id="KW-0472">Membrane</keyword>
<keyword evidence="5" id="KW-0393">Immunoglobulin domain</keyword>
<dbReference type="GO" id="GO:0005911">
    <property type="term" value="C:cell-cell junction"/>
    <property type="evidence" value="ECO:0007669"/>
    <property type="project" value="TreeGrafter"/>
</dbReference>
<dbReference type="InterPro" id="IPR013162">
    <property type="entry name" value="CD80_C2-set"/>
</dbReference>
<dbReference type="OrthoDB" id="6106100at2759"/>
<dbReference type="InterPro" id="IPR013783">
    <property type="entry name" value="Ig-like_fold"/>
</dbReference>
<dbReference type="PANTHER" id="PTHR11640:SF31">
    <property type="entry name" value="IRREGULAR CHIASM C-ROUGHEST PROTEIN-RELATED"/>
    <property type="match status" value="1"/>
</dbReference>
<name>A0A9Q1BZ40_HOLLE</name>
<dbReference type="EMBL" id="JAIZAY010000010">
    <property type="protein sequence ID" value="KAJ8035179.1"/>
    <property type="molecule type" value="Genomic_DNA"/>
</dbReference>
<dbReference type="Gene3D" id="2.60.40.10">
    <property type="entry name" value="Immunoglobulins"/>
    <property type="match status" value="5"/>
</dbReference>
<dbReference type="Pfam" id="PF08205">
    <property type="entry name" value="C2-set_2"/>
    <property type="match status" value="1"/>
</dbReference>
<feature type="domain" description="Ig-like" evidence="7">
    <location>
        <begin position="27"/>
        <end position="103"/>
    </location>
</feature>
<evidence type="ECO:0000256" key="4">
    <source>
        <dbReference type="ARBA" id="ARBA00023180"/>
    </source>
</evidence>
<dbReference type="InterPro" id="IPR003598">
    <property type="entry name" value="Ig_sub2"/>
</dbReference>
<dbReference type="InterPro" id="IPR013151">
    <property type="entry name" value="Immunoglobulin_dom"/>
</dbReference>
<evidence type="ECO:0000256" key="6">
    <source>
        <dbReference type="SAM" id="Phobius"/>
    </source>
</evidence>
<keyword evidence="6" id="KW-1133">Transmembrane helix</keyword>
<dbReference type="InterPro" id="IPR007110">
    <property type="entry name" value="Ig-like_dom"/>
</dbReference>
<comment type="subcellular location">
    <subcellularLocation>
        <location evidence="1">Membrane</location>
        <topology evidence="1">Single-pass type I membrane protein</topology>
    </subcellularLocation>
</comment>
<sequence length="705" mass="79224">MVGANGSTEEKKSEGLAVKESVTANIGEDVTLSCTVSFHLLSDAHIAWKLEDIVIHVNEGRYSMNVKDKSAYLTVSSVTFRDRGNYTCEVRQSSVSSCQLYLSVFGFTVWLLEGEQKNALLNGSDVYLSLSTPLSLMCQIDECSKNTSLSWYIDNQHISSNDFRYGPIWFENENGVKSTATFESPTATLKGKFIKCRAVCGFQAREVSVRLDIQSRPILMMPDRPLIESQPVSISCTLNDSLKDYVFRWTITDKDVTVNATQKLNKVGLWMSTLSLWPLKEHNEKPISCGLGNDPSRFESLQMNVLYGAVISNIEVWPSTLVDENSDVNVTCDVKSNPIHENVVQWERFVNGHSKKWIRIRERTVLEMKGTTWYQWVLQLVNVKRGHVGFYRCTATNGIGRFAESDPVNLQLNEMGICFDNGIEFVENERTTIRCLIKRRTQMSVIRWLINNEEDVTRNSTSKDIIDDSGRTVTESRLQFHPLRKYNGKRLTCTSGTEEYSGGTIVLNVSYCPDQVIFTQCDYTDENILTCESGMSNPPIDLRLELDGIDVSNDVHVTKVNRSKYTGYISSVSATTYLNDIREASPNITCCSTTNRCTKLCDVCISMGTKHQASFSFMLGALSTAAFLLAALVILFRLYYLHRQNLRGDAVELPECGSSRGTGAENRTLHPHINAQDYANSSSSSSEAIYEHMKDRTTYVNESGT</sequence>
<dbReference type="SMART" id="SM00409">
    <property type="entry name" value="IG"/>
    <property type="match status" value="4"/>
</dbReference>
<evidence type="ECO:0000256" key="2">
    <source>
        <dbReference type="ARBA" id="ARBA00023136"/>
    </source>
</evidence>
<dbReference type="SUPFAM" id="SSF48726">
    <property type="entry name" value="Immunoglobulin"/>
    <property type="match status" value="5"/>
</dbReference>
<comment type="caution">
    <text evidence="8">The sequence shown here is derived from an EMBL/GenBank/DDBJ whole genome shotgun (WGS) entry which is preliminary data.</text>
</comment>
<dbReference type="Proteomes" id="UP001152320">
    <property type="component" value="Chromosome 10"/>
</dbReference>
<evidence type="ECO:0000259" key="7">
    <source>
        <dbReference type="PROSITE" id="PS50835"/>
    </source>
</evidence>
<dbReference type="GO" id="GO:0050839">
    <property type="term" value="F:cell adhesion molecule binding"/>
    <property type="evidence" value="ECO:0007669"/>
    <property type="project" value="TreeGrafter"/>
</dbReference>
<dbReference type="CDD" id="cd00096">
    <property type="entry name" value="Ig"/>
    <property type="match status" value="1"/>
</dbReference>
<reference evidence="8" key="1">
    <citation type="submission" date="2021-10" db="EMBL/GenBank/DDBJ databases">
        <title>Tropical sea cucumber genome reveals ecological adaptation and Cuvierian tubules defense mechanism.</title>
        <authorList>
            <person name="Chen T."/>
        </authorList>
    </citation>
    <scope>NUCLEOTIDE SEQUENCE</scope>
    <source>
        <strain evidence="8">Nanhai2018</strain>
        <tissue evidence="8">Muscle</tissue>
    </source>
</reference>
<gene>
    <name evidence="8" type="ORF">HOLleu_22320</name>
</gene>
<dbReference type="GO" id="GO:0098609">
    <property type="term" value="P:cell-cell adhesion"/>
    <property type="evidence" value="ECO:0007669"/>
    <property type="project" value="TreeGrafter"/>
</dbReference>
<organism evidence="8 9">
    <name type="scientific">Holothuria leucospilota</name>
    <name type="common">Black long sea cucumber</name>
    <name type="synonym">Mertensiothuria leucospilota</name>
    <dbReference type="NCBI Taxonomy" id="206669"/>
    <lineage>
        <taxon>Eukaryota</taxon>
        <taxon>Metazoa</taxon>
        <taxon>Echinodermata</taxon>
        <taxon>Eleutherozoa</taxon>
        <taxon>Echinozoa</taxon>
        <taxon>Holothuroidea</taxon>
        <taxon>Aspidochirotacea</taxon>
        <taxon>Aspidochirotida</taxon>
        <taxon>Holothuriidae</taxon>
        <taxon>Holothuria</taxon>
    </lineage>
</organism>
<dbReference type="PANTHER" id="PTHR11640">
    <property type="entry name" value="NEPHRIN"/>
    <property type="match status" value="1"/>
</dbReference>
<evidence type="ECO:0000256" key="5">
    <source>
        <dbReference type="ARBA" id="ARBA00023319"/>
    </source>
</evidence>
<keyword evidence="9" id="KW-1185">Reference proteome</keyword>
<feature type="transmembrane region" description="Helical" evidence="6">
    <location>
        <begin position="615"/>
        <end position="640"/>
    </location>
</feature>
<dbReference type="InterPro" id="IPR003599">
    <property type="entry name" value="Ig_sub"/>
</dbReference>
<dbReference type="Pfam" id="PF00047">
    <property type="entry name" value="ig"/>
    <property type="match status" value="1"/>
</dbReference>
<evidence type="ECO:0000313" key="8">
    <source>
        <dbReference type="EMBL" id="KAJ8035179.1"/>
    </source>
</evidence>
<accession>A0A9Q1BZ40</accession>
<dbReference type="InterPro" id="IPR036179">
    <property type="entry name" value="Ig-like_dom_sf"/>
</dbReference>
<evidence type="ECO:0000256" key="1">
    <source>
        <dbReference type="ARBA" id="ARBA00004479"/>
    </source>
</evidence>
<dbReference type="AlphaFoldDB" id="A0A9Q1BZ40"/>
<protein>
    <submittedName>
        <fullName evidence="8">Kin of IRRE-like protein 3</fullName>
    </submittedName>
</protein>
<dbReference type="SMART" id="SM00408">
    <property type="entry name" value="IGc2"/>
    <property type="match status" value="2"/>
</dbReference>